<accession>A0AAE1D1K3</accession>
<evidence type="ECO:0000313" key="1">
    <source>
        <dbReference type="EMBL" id="KAK3751603.1"/>
    </source>
</evidence>
<comment type="caution">
    <text evidence="1">The sequence shown here is derived from an EMBL/GenBank/DDBJ whole genome shotgun (WGS) entry which is preliminary data.</text>
</comment>
<keyword evidence="2" id="KW-1185">Reference proteome</keyword>
<gene>
    <name evidence="1" type="ORF">RRG08_012665</name>
</gene>
<organism evidence="1 2">
    <name type="scientific">Elysia crispata</name>
    <name type="common">lettuce slug</name>
    <dbReference type="NCBI Taxonomy" id="231223"/>
    <lineage>
        <taxon>Eukaryota</taxon>
        <taxon>Metazoa</taxon>
        <taxon>Spiralia</taxon>
        <taxon>Lophotrochozoa</taxon>
        <taxon>Mollusca</taxon>
        <taxon>Gastropoda</taxon>
        <taxon>Heterobranchia</taxon>
        <taxon>Euthyneura</taxon>
        <taxon>Panpulmonata</taxon>
        <taxon>Sacoglossa</taxon>
        <taxon>Placobranchoidea</taxon>
        <taxon>Plakobranchidae</taxon>
        <taxon>Elysia</taxon>
    </lineage>
</organism>
<evidence type="ECO:0000313" key="2">
    <source>
        <dbReference type="Proteomes" id="UP001283361"/>
    </source>
</evidence>
<sequence>MERLDISEKRGGMAGNSLWLRQAVGQNFLNDTMGQGEDAMVAELQTRASTAWNLWVTVCQAKASMYRLAAVCCGGAWANLAARMRHSVDRRPKTEEFITSSAT</sequence>
<reference evidence="1" key="1">
    <citation type="journal article" date="2023" name="G3 (Bethesda)">
        <title>A reference genome for the long-term kleptoplast-retaining sea slug Elysia crispata morphotype clarki.</title>
        <authorList>
            <person name="Eastman K.E."/>
            <person name="Pendleton A.L."/>
            <person name="Shaikh M.A."/>
            <person name="Suttiyut T."/>
            <person name="Ogas R."/>
            <person name="Tomko P."/>
            <person name="Gavelis G."/>
            <person name="Widhalm J.R."/>
            <person name="Wisecaver J.H."/>
        </authorList>
    </citation>
    <scope>NUCLEOTIDE SEQUENCE</scope>
    <source>
        <strain evidence="1">ECLA1</strain>
    </source>
</reference>
<name>A0AAE1D1K3_9GAST</name>
<protein>
    <submittedName>
        <fullName evidence="1">Uncharacterized protein</fullName>
    </submittedName>
</protein>
<dbReference type="AlphaFoldDB" id="A0AAE1D1K3"/>
<dbReference type="EMBL" id="JAWDGP010005812">
    <property type="protein sequence ID" value="KAK3751603.1"/>
    <property type="molecule type" value="Genomic_DNA"/>
</dbReference>
<proteinExistence type="predicted"/>
<dbReference type="Proteomes" id="UP001283361">
    <property type="component" value="Unassembled WGS sequence"/>
</dbReference>